<name>A0A9X3M532_9CORY</name>
<feature type="domain" description="Acyltransferase 3" evidence="10">
    <location>
        <begin position="13"/>
        <end position="345"/>
    </location>
</feature>
<evidence type="ECO:0000256" key="6">
    <source>
        <dbReference type="ARBA" id="ARBA00023136"/>
    </source>
</evidence>
<feature type="transmembrane region" description="Helical" evidence="9">
    <location>
        <begin position="80"/>
        <end position="99"/>
    </location>
</feature>
<dbReference type="SUPFAM" id="SSF52266">
    <property type="entry name" value="SGNH hydrolase"/>
    <property type="match status" value="1"/>
</dbReference>
<dbReference type="GO" id="GO:0005886">
    <property type="term" value="C:plasma membrane"/>
    <property type="evidence" value="ECO:0007669"/>
    <property type="project" value="UniProtKB-SubCell"/>
</dbReference>
<feature type="transmembrane region" description="Helical" evidence="9">
    <location>
        <begin position="207"/>
        <end position="223"/>
    </location>
</feature>
<dbReference type="InterPro" id="IPR002656">
    <property type="entry name" value="Acyl_transf_3_dom"/>
</dbReference>
<reference evidence="11" key="1">
    <citation type="submission" date="2022-02" db="EMBL/GenBank/DDBJ databases">
        <title>Corynebacterium sp. from urogenital microbiome.</title>
        <authorList>
            <person name="Cappelli E.A."/>
            <person name="Ribeiro T.G."/>
            <person name="Peixe L."/>
        </authorList>
    </citation>
    <scope>NUCLEOTIDE SEQUENCE</scope>
    <source>
        <strain evidence="11">C9Ua_112</strain>
    </source>
</reference>
<keyword evidence="2" id="KW-1003">Cell membrane</keyword>
<feature type="transmembrane region" description="Helical" evidence="9">
    <location>
        <begin position="307"/>
        <end position="324"/>
    </location>
</feature>
<keyword evidence="4 9" id="KW-0812">Transmembrane</keyword>
<comment type="caution">
    <text evidence="11">The sequence shown here is derived from an EMBL/GenBank/DDBJ whole genome shotgun (WGS) entry which is preliminary data.</text>
</comment>
<evidence type="ECO:0000259" key="10">
    <source>
        <dbReference type="Pfam" id="PF01757"/>
    </source>
</evidence>
<evidence type="ECO:0000256" key="7">
    <source>
        <dbReference type="ARBA" id="ARBA00023315"/>
    </source>
</evidence>
<comment type="subcellular location">
    <subcellularLocation>
        <location evidence="1">Cell membrane</location>
        <topology evidence="1">Multi-pass membrane protein</topology>
    </subcellularLocation>
</comment>
<keyword evidence="3" id="KW-0808">Transferase</keyword>
<evidence type="ECO:0000256" key="1">
    <source>
        <dbReference type="ARBA" id="ARBA00004651"/>
    </source>
</evidence>
<evidence type="ECO:0000256" key="8">
    <source>
        <dbReference type="SAM" id="MobiDB-lite"/>
    </source>
</evidence>
<protein>
    <submittedName>
        <fullName evidence="11">Acyltransferase family protein</fullName>
    </submittedName>
</protein>
<accession>A0A9X3M532</accession>
<sequence>MPRPISKNQQYVSGLDGLRTIAVAVVVLYHLHIPGFVGGLLGVGVFFTLSGYLITGNLMRSWDTKGHLSLGTFWLRRFRRLMPAVIITLIATLILAAALTRDKLTDRFWEALSSLFYVNNWHTIFQEKSYWDNFGGPSPLSHMWSLSVEEQFYLIWPLLLLGLLLVTRSRTGALAGSFLLTLASFAWMWIVASPGMDNTRAYEGTDTRAGGLLLGACLAIWLSSRRAAGKSTQPAVKIANLFGFIGLAGIAALVFFVEQESMFLYHGGLILLTVATALAIFAVLHPASIWSAVLGFGPIRWLGERSYGIYLWHMPVIAFMPQTWLEQHKLLGSAITIGVSVALAALSWTLVEDPIRRNGVIPPIKAWLRSRKADREVGDTSGAASRGIIRHPFPAYIASGATVILAAVVAIGATPISVTPSNAQQGAGAGQGGHRAMELNPAERPANAGAAGAAGGAKKPDANPQAQGQDKGKAKASASSLTSCKKVVHVGDSTSIGMFSTDQVEDPKNTAFETYVKYGASEVVDSVFGARATTEGWQSPDGSQNYPSAVDSVKELLPSASGPDTCWVIATGVNDAANIAAGATMESPERIRTMMDLLRDQKVLWPTATTNTNEGYYAKSNMETFNQALRDAQKDYPNLRIYDWASEAKPEWFALDDYAHYGANGNTQRAQRFAAALAKAYPKDKDGQPSDELIVNSGL</sequence>
<evidence type="ECO:0000256" key="9">
    <source>
        <dbReference type="SAM" id="Phobius"/>
    </source>
</evidence>
<evidence type="ECO:0000256" key="5">
    <source>
        <dbReference type="ARBA" id="ARBA00022989"/>
    </source>
</evidence>
<dbReference type="Gene3D" id="3.40.50.1110">
    <property type="entry name" value="SGNH hydrolase"/>
    <property type="match status" value="1"/>
</dbReference>
<dbReference type="GO" id="GO:0016747">
    <property type="term" value="F:acyltransferase activity, transferring groups other than amino-acyl groups"/>
    <property type="evidence" value="ECO:0007669"/>
    <property type="project" value="InterPro"/>
</dbReference>
<feature type="region of interest" description="Disordered" evidence="8">
    <location>
        <begin position="446"/>
        <end position="477"/>
    </location>
</feature>
<feature type="transmembrane region" description="Helical" evidence="9">
    <location>
        <begin position="151"/>
        <end position="167"/>
    </location>
</feature>
<keyword evidence="7 11" id="KW-0012">Acyltransferase</keyword>
<dbReference type="InterPro" id="IPR036514">
    <property type="entry name" value="SGNH_hydro_sf"/>
</dbReference>
<dbReference type="Pfam" id="PF01757">
    <property type="entry name" value="Acyl_transf_3"/>
    <property type="match status" value="1"/>
</dbReference>
<dbReference type="Proteomes" id="UP001146505">
    <property type="component" value="Unassembled WGS sequence"/>
</dbReference>
<evidence type="ECO:0000313" key="12">
    <source>
        <dbReference type="Proteomes" id="UP001146505"/>
    </source>
</evidence>
<gene>
    <name evidence="11" type="ORF">L8U58_01120</name>
</gene>
<proteinExistence type="predicted"/>
<feature type="transmembrane region" description="Helical" evidence="9">
    <location>
        <begin position="174"/>
        <end position="192"/>
    </location>
</feature>
<feature type="transmembrane region" description="Helical" evidence="9">
    <location>
        <begin position="37"/>
        <end position="59"/>
    </location>
</feature>
<dbReference type="InterPro" id="IPR050879">
    <property type="entry name" value="Acyltransferase_3"/>
</dbReference>
<feature type="transmembrane region" description="Helical" evidence="9">
    <location>
        <begin position="269"/>
        <end position="295"/>
    </location>
</feature>
<feature type="transmembrane region" description="Helical" evidence="9">
    <location>
        <begin position="235"/>
        <end position="257"/>
    </location>
</feature>
<dbReference type="RefSeq" id="WP_269954503.1">
    <property type="nucleotide sequence ID" value="NZ_JAKMUV010000001.1"/>
</dbReference>
<dbReference type="GeneID" id="301812124"/>
<dbReference type="CDD" id="cd00229">
    <property type="entry name" value="SGNH_hydrolase"/>
    <property type="match status" value="1"/>
</dbReference>
<feature type="transmembrane region" description="Helical" evidence="9">
    <location>
        <begin position="393"/>
        <end position="413"/>
    </location>
</feature>
<dbReference type="EMBL" id="JAKMUV010000001">
    <property type="protein sequence ID" value="MCZ9304149.1"/>
    <property type="molecule type" value="Genomic_DNA"/>
</dbReference>
<evidence type="ECO:0000256" key="2">
    <source>
        <dbReference type="ARBA" id="ARBA00022475"/>
    </source>
</evidence>
<dbReference type="AlphaFoldDB" id="A0A9X3M532"/>
<keyword evidence="6 9" id="KW-0472">Membrane</keyword>
<evidence type="ECO:0000313" key="11">
    <source>
        <dbReference type="EMBL" id="MCZ9304149.1"/>
    </source>
</evidence>
<evidence type="ECO:0000256" key="4">
    <source>
        <dbReference type="ARBA" id="ARBA00022692"/>
    </source>
</evidence>
<dbReference type="PANTHER" id="PTHR23028">
    <property type="entry name" value="ACETYLTRANSFERASE"/>
    <property type="match status" value="1"/>
</dbReference>
<keyword evidence="12" id="KW-1185">Reference proteome</keyword>
<keyword evidence="5 9" id="KW-1133">Transmembrane helix</keyword>
<evidence type="ECO:0000256" key="3">
    <source>
        <dbReference type="ARBA" id="ARBA00022679"/>
    </source>
</evidence>
<organism evidence="11 12">
    <name type="scientific">Corynebacterium macclintockiae</name>
    <dbReference type="NCBI Taxonomy" id="2913501"/>
    <lineage>
        <taxon>Bacteria</taxon>
        <taxon>Bacillati</taxon>
        <taxon>Actinomycetota</taxon>
        <taxon>Actinomycetes</taxon>
        <taxon>Mycobacteriales</taxon>
        <taxon>Corynebacteriaceae</taxon>
        <taxon>Corynebacterium</taxon>
    </lineage>
</organism>
<feature type="transmembrane region" description="Helical" evidence="9">
    <location>
        <begin position="12"/>
        <end position="31"/>
    </location>
</feature>
<dbReference type="PANTHER" id="PTHR23028:SF53">
    <property type="entry name" value="ACYL_TRANSF_3 DOMAIN-CONTAINING PROTEIN"/>
    <property type="match status" value="1"/>
</dbReference>
<dbReference type="GO" id="GO:0009103">
    <property type="term" value="P:lipopolysaccharide biosynthetic process"/>
    <property type="evidence" value="ECO:0007669"/>
    <property type="project" value="TreeGrafter"/>
</dbReference>
<feature type="transmembrane region" description="Helical" evidence="9">
    <location>
        <begin position="330"/>
        <end position="351"/>
    </location>
</feature>